<dbReference type="AlphaFoldDB" id="A0A367WDN5"/>
<accession>A0A367WDN5</accession>
<organism evidence="1 2">
    <name type="scientific">Thalassospira profundimaris</name>
    <dbReference type="NCBI Taxonomy" id="502049"/>
    <lineage>
        <taxon>Bacteria</taxon>
        <taxon>Pseudomonadati</taxon>
        <taxon>Pseudomonadota</taxon>
        <taxon>Alphaproteobacteria</taxon>
        <taxon>Rhodospirillales</taxon>
        <taxon>Thalassospiraceae</taxon>
        <taxon>Thalassospira</taxon>
    </lineage>
</organism>
<evidence type="ECO:0000313" key="2">
    <source>
        <dbReference type="Proteomes" id="UP000252517"/>
    </source>
</evidence>
<gene>
    <name evidence="1" type="ORF">TH25_25530</name>
</gene>
<sequence>MAEVNSSSGHKLGQLVGDWFEEYFVCPLLKEVAESLNLYADSRFNSRACRGHKIIWEYLDSNEVDYDAVLEINGTNAQKGIPVAFIECFWRRGSRHSKDKARDDSGKLMPMRDTYPSARFLGIIAAGDFTAPARELVMSRGIDLFYIPKAKIVESFNYCGLTIDYDDKSTEYEKDKIARSFIEGFSAKEKRSEVATTLINLVGKNEIENYITRVRARLSSSPQEIRIILRQQSIPIRFESTQKVALFLNDPDLSMRNPAESFVYEISYSDGSEFSKEVTSMSELKELHKQISTLEKHMIGDNKPPTWSYR</sequence>
<proteinExistence type="predicted"/>
<dbReference type="EMBL" id="JPWH01000061">
    <property type="protein sequence ID" value="RCK38632.1"/>
    <property type="molecule type" value="Genomic_DNA"/>
</dbReference>
<name>A0A367WDN5_9PROT</name>
<dbReference type="RefSeq" id="WP_114090850.1">
    <property type="nucleotide sequence ID" value="NZ_JPWH01000061.1"/>
</dbReference>
<comment type="caution">
    <text evidence="1">The sequence shown here is derived from an EMBL/GenBank/DDBJ whole genome shotgun (WGS) entry which is preliminary data.</text>
</comment>
<protein>
    <submittedName>
        <fullName evidence="1">Uncharacterized protein</fullName>
    </submittedName>
</protein>
<evidence type="ECO:0000313" key="1">
    <source>
        <dbReference type="EMBL" id="RCK38632.1"/>
    </source>
</evidence>
<dbReference type="Proteomes" id="UP000252517">
    <property type="component" value="Unassembled WGS sequence"/>
</dbReference>
<dbReference type="OrthoDB" id="7061039at2"/>
<reference evidence="1 2" key="1">
    <citation type="submission" date="2014-07" db="EMBL/GenBank/DDBJ databases">
        <title>Draft genome sequence of Thalassospira profundimaris S25-3-2.</title>
        <authorList>
            <person name="Lai Q."/>
            <person name="Shao Z."/>
        </authorList>
    </citation>
    <scope>NUCLEOTIDE SEQUENCE [LARGE SCALE GENOMIC DNA]</scope>
    <source>
        <strain evidence="1 2">S25-3-2</strain>
    </source>
</reference>